<dbReference type="PROSITE" id="PS50222">
    <property type="entry name" value="EF_HAND_2"/>
    <property type="match status" value="1"/>
</dbReference>
<reference evidence="5" key="1">
    <citation type="submission" date="2021-01" db="EMBL/GenBank/DDBJ databases">
        <authorList>
            <person name="Corre E."/>
            <person name="Pelletier E."/>
            <person name="Niang G."/>
            <person name="Scheremetjew M."/>
            <person name="Finn R."/>
            <person name="Kale V."/>
            <person name="Holt S."/>
            <person name="Cochrane G."/>
            <person name="Meng A."/>
            <person name="Brown T."/>
            <person name="Cohen L."/>
        </authorList>
    </citation>
    <scope>NUCLEOTIDE SEQUENCE</scope>
    <source>
        <strain evidence="5">Pbaha01</strain>
    </source>
</reference>
<dbReference type="InterPro" id="IPR018247">
    <property type="entry name" value="EF_Hand_1_Ca_BS"/>
</dbReference>
<keyword evidence="3" id="KW-0812">Transmembrane</keyword>
<keyword evidence="3" id="KW-0472">Membrane</keyword>
<dbReference type="AlphaFoldDB" id="A0A7S0A3T5"/>
<keyword evidence="1" id="KW-0175">Coiled coil</keyword>
<feature type="region of interest" description="Disordered" evidence="2">
    <location>
        <begin position="1"/>
        <end position="29"/>
    </location>
</feature>
<protein>
    <recommendedName>
        <fullName evidence="4">EF-hand domain-containing protein</fullName>
    </recommendedName>
</protein>
<dbReference type="GO" id="GO:0005509">
    <property type="term" value="F:calcium ion binding"/>
    <property type="evidence" value="ECO:0007669"/>
    <property type="project" value="InterPro"/>
</dbReference>
<name>A0A7S0A3T5_9DINO</name>
<proteinExistence type="predicted"/>
<feature type="transmembrane region" description="Helical" evidence="3">
    <location>
        <begin position="107"/>
        <end position="127"/>
    </location>
</feature>
<dbReference type="InterPro" id="IPR002048">
    <property type="entry name" value="EF_hand_dom"/>
</dbReference>
<feature type="transmembrane region" description="Helical" evidence="3">
    <location>
        <begin position="383"/>
        <end position="406"/>
    </location>
</feature>
<feature type="compositionally biased region" description="Gly residues" evidence="2">
    <location>
        <begin position="1"/>
        <end position="11"/>
    </location>
</feature>
<organism evidence="5">
    <name type="scientific">Pyrodinium bahamense</name>
    <dbReference type="NCBI Taxonomy" id="73915"/>
    <lineage>
        <taxon>Eukaryota</taxon>
        <taxon>Sar</taxon>
        <taxon>Alveolata</taxon>
        <taxon>Dinophyceae</taxon>
        <taxon>Gonyaulacales</taxon>
        <taxon>Pyrocystaceae</taxon>
        <taxon>Pyrodinium</taxon>
    </lineage>
</organism>
<accession>A0A7S0A3T5</accession>
<feature type="transmembrane region" description="Helical" evidence="3">
    <location>
        <begin position="352"/>
        <end position="377"/>
    </location>
</feature>
<evidence type="ECO:0000313" key="5">
    <source>
        <dbReference type="EMBL" id="CAD8352066.1"/>
    </source>
</evidence>
<dbReference type="SMART" id="SM00054">
    <property type="entry name" value="EFh"/>
    <property type="match status" value="2"/>
</dbReference>
<evidence type="ECO:0000259" key="4">
    <source>
        <dbReference type="PROSITE" id="PS50222"/>
    </source>
</evidence>
<sequence>MAESGKPGGEAGPKQAGTQPTGQDDLDDVELGMPKEQEKDGCCTRCCSSCANCCVVSEKKVADFRDELQAKDPVQQGRCSVGTLVWVLIGIAGCVLLGVGIETLDVWEIISSSFLILLSGYTVIFLGGDPCLMDAFRDQLNFFHGQNVIFKDNNKKLEVKIQSLSGVTVQLEEVSKKMGADVEAATKLLRDMERFSALQSVSAVVNQFFAADFDGSGHINGDEAHIFVPQLSSLWALVPNFDPERLVAHVREHGLTLQQLSVLLNHLVADDGAGCTEELERIIAEGAPKSKRALDAQVRSADGPAHLEELYEAASMMNDKVPKWVSTAIEEDKKAKNSDVLKPLCKCGSCTVWSILHLVLIIATLGGLTLTVASFVVLEITNIAGAILGFFLSAALMAASRLIEVLRALRREVKMMRVENRRLEANHKGLSAEVVRLSKLQKGLQVLQAECGGNVELAKELITKSNLNTKCSAMAVITRFFREADVNRNQTIDENEVDAFVERLQLAFGSVATFDVRRVRALAKGMGVRELKSLVDVITTVQAAPEPEPDTEDAAGAANGPASGQQAEAAAPNTGA</sequence>
<feature type="transmembrane region" description="Helical" evidence="3">
    <location>
        <begin position="81"/>
        <end position="101"/>
    </location>
</feature>
<evidence type="ECO:0000256" key="1">
    <source>
        <dbReference type="SAM" id="Coils"/>
    </source>
</evidence>
<keyword evidence="3" id="KW-1133">Transmembrane helix</keyword>
<gene>
    <name evidence="5" type="ORF">PBAH0796_LOCUS7433</name>
</gene>
<feature type="region of interest" description="Disordered" evidence="2">
    <location>
        <begin position="544"/>
        <end position="576"/>
    </location>
</feature>
<feature type="coiled-coil region" evidence="1">
    <location>
        <begin position="399"/>
        <end position="440"/>
    </location>
</feature>
<evidence type="ECO:0000256" key="2">
    <source>
        <dbReference type="SAM" id="MobiDB-lite"/>
    </source>
</evidence>
<feature type="domain" description="EF-hand" evidence="4">
    <location>
        <begin position="472"/>
        <end position="507"/>
    </location>
</feature>
<dbReference type="PROSITE" id="PS00018">
    <property type="entry name" value="EF_HAND_1"/>
    <property type="match status" value="1"/>
</dbReference>
<evidence type="ECO:0000256" key="3">
    <source>
        <dbReference type="SAM" id="Phobius"/>
    </source>
</evidence>
<dbReference type="EMBL" id="HBEG01012319">
    <property type="protein sequence ID" value="CAD8352066.1"/>
    <property type="molecule type" value="Transcribed_RNA"/>
</dbReference>